<evidence type="ECO:0000313" key="2">
    <source>
        <dbReference type="EMBL" id="GBO30891.1"/>
    </source>
</evidence>
<gene>
    <name evidence="2" type="ORF">AVEN_13772_1</name>
</gene>
<dbReference type="AlphaFoldDB" id="A0A4Y2W1Z0"/>
<evidence type="ECO:0000256" key="1">
    <source>
        <dbReference type="SAM" id="SignalP"/>
    </source>
</evidence>
<keyword evidence="3" id="KW-1185">Reference proteome</keyword>
<accession>A0A4Y2W1Z0</accession>
<proteinExistence type="predicted"/>
<sequence>MSFNILMCAILCSAGVSRPYPPLKAVIRDRSTSLRSIPFRQVIHDRFSQPKSTSEFVSETRTPIPPHRYILTSAEIFGPLIQIERWLVGYPTFRSTPVHI</sequence>
<comment type="caution">
    <text evidence="2">The sequence shown here is derived from an EMBL/GenBank/DDBJ whole genome shotgun (WGS) entry which is preliminary data.</text>
</comment>
<evidence type="ECO:0008006" key="4">
    <source>
        <dbReference type="Google" id="ProtNLM"/>
    </source>
</evidence>
<keyword evidence="1" id="KW-0732">Signal</keyword>
<dbReference type="EMBL" id="BGPR01054097">
    <property type="protein sequence ID" value="GBO30891.1"/>
    <property type="molecule type" value="Genomic_DNA"/>
</dbReference>
<feature type="signal peptide" evidence="1">
    <location>
        <begin position="1"/>
        <end position="19"/>
    </location>
</feature>
<name>A0A4Y2W1Z0_ARAVE</name>
<dbReference type="Proteomes" id="UP000499080">
    <property type="component" value="Unassembled WGS sequence"/>
</dbReference>
<feature type="chain" id="PRO_5021225238" description="Secreted protein" evidence="1">
    <location>
        <begin position="20"/>
        <end position="100"/>
    </location>
</feature>
<evidence type="ECO:0000313" key="3">
    <source>
        <dbReference type="Proteomes" id="UP000499080"/>
    </source>
</evidence>
<protein>
    <recommendedName>
        <fullName evidence="4">Secreted protein</fullName>
    </recommendedName>
</protein>
<reference evidence="2 3" key="1">
    <citation type="journal article" date="2019" name="Sci. Rep.">
        <title>Orb-weaving spider Araneus ventricosus genome elucidates the spidroin gene catalogue.</title>
        <authorList>
            <person name="Kono N."/>
            <person name="Nakamura H."/>
            <person name="Ohtoshi R."/>
            <person name="Moran D.A.P."/>
            <person name="Shinohara A."/>
            <person name="Yoshida Y."/>
            <person name="Fujiwara M."/>
            <person name="Mori M."/>
            <person name="Tomita M."/>
            <person name="Arakawa K."/>
        </authorList>
    </citation>
    <scope>NUCLEOTIDE SEQUENCE [LARGE SCALE GENOMIC DNA]</scope>
</reference>
<organism evidence="2 3">
    <name type="scientific">Araneus ventricosus</name>
    <name type="common">Orbweaver spider</name>
    <name type="synonym">Epeira ventricosa</name>
    <dbReference type="NCBI Taxonomy" id="182803"/>
    <lineage>
        <taxon>Eukaryota</taxon>
        <taxon>Metazoa</taxon>
        <taxon>Ecdysozoa</taxon>
        <taxon>Arthropoda</taxon>
        <taxon>Chelicerata</taxon>
        <taxon>Arachnida</taxon>
        <taxon>Araneae</taxon>
        <taxon>Araneomorphae</taxon>
        <taxon>Entelegynae</taxon>
        <taxon>Araneoidea</taxon>
        <taxon>Araneidae</taxon>
        <taxon>Araneus</taxon>
    </lineage>
</organism>